<keyword evidence="1" id="KW-0812">Transmembrane</keyword>
<dbReference type="Proteomes" id="UP000269148">
    <property type="component" value="Unassembled WGS sequence"/>
</dbReference>
<evidence type="ECO:0000256" key="1">
    <source>
        <dbReference type="SAM" id="Phobius"/>
    </source>
</evidence>
<feature type="transmembrane region" description="Helical" evidence="1">
    <location>
        <begin position="55"/>
        <end position="76"/>
    </location>
</feature>
<dbReference type="OrthoDB" id="2243356at2"/>
<protein>
    <submittedName>
        <fullName evidence="2">DUF4059 family protein</fullName>
    </submittedName>
</protein>
<reference evidence="2 3" key="1">
    <citation type="submission" date="2018-06" db="EMBL/GenBank/DDBJ databases">
        <title>Mutators as drivers of adaptation in pathogenic bacteria and a risk factor for host jumps and vaccine escape.</title>
        <authorList>
            <person name="Barnes A.C."/>
            <person name="Silayeva O."/>
        </authorList>
    </citation>
    <scope>NUCLEOTIDE SEQUENCE [LARGE SCALE GENOMIC DNA]</scope>
    <source>
        <strain evidence="2 3">QMA0445</strain>
    </source>
</reference>
<dbReference type="EMBL" id="QLQD01000074">
    <property type="protein sequence ID" value="RLU55481.1"/>
    <property type="molecule type" value="Genomic_DNA"/>
</dbReference>
<sequence>MGGKMFAELMTIYLQGLLFSTITVLSICGFWIFFRAKRKLDKTASERQHFLYEMIMIALLLIPVLSFAFMSILIVLKS</sequence>
<gene>
    <name evidence="2" type="ORF">DIY07_07985</name>
</gene>
<dbReference type="InterPro" id="IPR025134">
    <property type="entry name" value="DUF4059"/>
</dbReference>
<dbReference type="AlphaFoldDB" id="A0A3L8GEW4"/>
<name>A0A3L8GEW4_STRIN</name>
<dbReference type="STRING" id="1346.BMF34_07875"/>
<keyword evidence="1" id="KW-1133">Transmembrane helix</keyword>
<organism evidence="2 3">
    <name type="scientific">Streptococcus iniae</name>
    <name type="common">Streptococcus shiloi</name>
    <dbReference type="NCBI Taxonomy" id="1346"/>
    <lineage>
        <taxon>Bacteria</taxon>
        <taxon>Bacillati</taxon>
        <taxon>Bacillota</taxon>
        <taxon>Bacilli</taxon>
        <taxon>Lactobacillales</taxon>
        <taxon>Streptococcaceae</taxon>
        <taxon>Streptococcus</taxon>
    </lineage>
</organism>
<evidence type="ECO:0000313" key="2">
    <source>
        <dbReference type="EMBL" id="RLU55481.1"/>
    </source>
</evidence>
<keyword evidence="1" id="KW-0472">Membrane</keyword>
<proteinExistence type="predicted"/>
<feature type="transmembrane region" description="Helical" evidence="1">
    <location>
        <begin position="12"/>
        <end position="34"/>
    </location>
</feature>
<accession>A0A3L8GEW4</accession>
<evidence type="ECO:0000313" key="3">
    <source>
        <dbReference type="Proteomes" id="UP000269148"/>
    </source>
</evidence>
<comment type="caution">
    <text evidence="2">The sequence shown here is derived from an EMBL/GenBank/DDBJ whole genome shotgun (WGS) entry which is preliminary data.</text>
</comment>
<dbReference type="Pfam" id="PF13268">
    <property type="entry name" value="DUF4059"/>
    <property type="match status" value="1"/>
</dbReference>